<evidence type="ECO:0000259" key="14">
    <source>
        <dbReference type="Pfam" id="PF01406"/>
    </source>
</evidence>
<reference evidence="16" key="1">
    <citation type="submission" date="2020-10" db="EMBL/GenBank/DDBJ databases">
        <authorList>
            <person name="Gilroy R."/>
        </authorList>
    </citation>
    <scope>NUCLEOTIDE SEQUENCE</scope>
    <source>
        <strain evidence="16">CHK121-14286</strain>
    </source>
</reference>
<feature type="binding site" evidence="13">
    <location>
        <position position="29"/>
    </location>
    <ligand>
        <name>Zn(2+)</name>
        <dbReference type="ChEBI" id="CHEBI:29105"/>
    </ligand>
</feature>
<dbReference type="InterPro" id="IPR014729">
    <property type="entry name" value="Rossmann-like_a/b/a_fold"/>
</dbReference>
<feature type="binding site" evidence="13">
    <location>
        <position position="220"/>
    </location>
    <ligand>
        <name>Zn(2+)</name>
        <dbReference type="ChEBI" id="CHEBI:29105"/>
    </ligand>
</feature>
<dbReference type="GO" id="GO:0004817">
    <property type="term" value="F:cysteine-tRNA ligase activity"/>
    <property type="evidence" value="ECO:0007669"/>
    <property type="project" value="UniProtKB-UniRule"/>
</dbReference>
<keyword evidence="6 13" id="KW-0479">Metal-binding</keyword>
<dbReference type="SUPFAM" id="SSF52374">
    <property type="entry name" value="Nucleotidylyl transferase"/>
    <property type="match status" value="1"/>
</dbReference>
<dbReference type="PANTHER" id="PTHR10890">
    <property type="entry name" value="CYSTEINYL-TRNA SYNTHETASE"/>
    <property type="match status" value="1"/>
</dbReference>
<comment type="caution">
    <text evidence="16">The sequence shown here is derived from an EMBL/GenBank/DDBJ whole genome shotgun (WGS) entry which is preliminary data.</text>
</comment>
<dbReference type="GO" id="GO:0008270">
    <property type="term" value="F:zinc ion binding"/>
    <property type="evidence" value="ECO:0007669"/>
    <property type="project" value="UniProtKB-UniRule"/>
</dbReference>
<feature type="domain" description="Cysteinyl-tRNA ligase anticodon binding" evidence="15">
    <location>
        <begin position="414"/>
        <end position="455"/>
    </location>
</feature>
<dbReference type="CDD" id="cd00672">
    <property type="entry name" value="CysRS_core"/>
    <property type="match status" value="1"/>
</dbReference>
<evidence type="ECO:0000256" key="3">
    <source>
        <dbReference type="ARBA" id="ARBA00011245"/>
    </source>
</evidence>
<accession>A0A9D1E4R5</accession>
<feature type="short sequence motif" description="'HIGH' region" evidence="13">
    <location>
        <begin position="31"/>
        <end position="41"/>
    </location>
</feature>
<dbReference type="InterPro" id="IPR056411">
    <property type="entry name" value="CysS_C"/>
</dbReference>
<name>A0A9D1E4R5_9BACT</name>
<feature type="binding site" evidence="13">
    <location>
        <position position="249"/>
    </location>
    <ligand>
        <name>Zn(2+)</name>
        <dbReference type="ChEBI" id="CHEBI:29105"/>
    </ligand>
</feature>
<feature type="binding site" evidence="13">
    <location>
        <position position="280"/>
    </location>
    <ligand>
        <name>ATP</name>
        <dbReference type="ChEBI" id="CHEBI:30616"/>
    </ligand>
</feature>
<dbReference type="InterPro" id="IPR015803">
    <property type="entry name" value="Cys-tRNA-ligase"/>
</dbReference>
<evidence type="ECO:0000256" key="1">
    <source>
        <dbReference type="ARBA" id="ARBA00004496"/>
    </source>
</evidence>
<dbReference type="InterPro" id="IPR032678">
    <property type="entry name" value="tRNA-synt_1_cat_dom"/>
</dbReference>
<evidence type="ECO:0000313" key="16">
    <source>
        <dbReference type="EMBL" id="HIR66122.1"/>
    </source>
</evidence>
<dbReference type="GO" id="GO:0005524">
    <property type="term" value="F:ATP binding"/>
    <property type="evidence" value="ECO:0007669"/>
    <property type="project" value="UniProtKB-UniRule"/>
</dbReference>
<dbReference type="Pfam" id="PF01406">
    <property type="entry name" value="tRNA-synt_1e"/>
    <property type="match status" value="1"/>
</dbReference>
<proteinExistence type="inferred from homology"/>
<dbReference type="Gene3D" id="1.20.120.640">
    <property type="entry name" value="Anticodon-binding domain of a subclass of class I aminoacyl-tRNA synthetases"/>
    <property type="match status" value="1"/>
</dbReference>
<feature type="domain" description="tRNA synthetases class I catalytic" evidence="14">
    <location>
        <begin position="16"/>
        <end position="325"/>
    </location>
</feature>
<evidence type="ECO:0000256" key="10">
    <source>
        <dbReference type="ARBA" id="ARBA00022917"/>
    </source>
</evidence>
<evidence type="ECO:0000256" key="12">
    <source>
        <dbReference type="ARBA" id="ARBA00047398"/>
    </source>
</evidence>
<keyword evidence="8 13" id="KW-0862">Zinc</keyword>
<evidence type="ECO:0000256" key="8">
    <source>
        <dbReference type="ARBA" id="ARBA00022833"/>
    </source>
</evidence>
<dbReference type="Gene3D" id="3.40.50.620">
    <property type="entry name" value="HUPs"/>
    <property type="match status" value="1"/>
</dbReference>
<keyword evidence="9 13" id="KW-0067">ATP-binding</keyword>
<dbReference type="InterPro" id="IPR024909">
    <property type="entry name" value="Cys-tRNA/MSH_ligase"/>
</dbReference>
<keyword evidence="7 13" id="KW-0547">Nucleotide-binding</keyword>
<dbReference type="PRINTS" id="PR00983">
    <property type="entry name" value="TRNASYNTHCYS"/>
</dbReference>
<reference evidence="16" key="2">
    <citation type="journal article" date="2021" name="PeerJ">
        <title>Extensive microbial diversity within the chicken gut microbiome revealed by metagenomics and culture.</title>
        <authorList>
            <person name="Gilroy R."/>
            <person name="Ravi A."/>
            <person name="Getino M."/>
            <person name="Pursley I."/>
            <person name="Horton D.L."/>
            <person name="Alikhan N.F."/>
            <person name="Baker D."/>
            <person name="Gharbi K."/>
            <person name="Hall N."/>
            <person name="Watson M."/>
            <person name="Adriaenssens E.M."/>
            <person name="Foster-Nyarko E."/>
            <person name="Jarju S."/>
            <person name="Secka A."/>
            <person name="Antonio M."/>
            <person name="Oren A."/>
            <person name="Chaudhuri R.R."/>
            <person name="La Ragione R."/>
            <person name="Hildebrand F."/>
            <person name="Pallen M.J."/>
        </authorList>
    </citation>
    <scope>NUCLEOTIDE SEQUENCE</scope>
    <source>
        <strain evidence="16">CHK121-14286</strain>
    </source>
</reference>
<evidence type="ECO:0000256" key="9">
    <source>
        <dbReference type="ARBA" id="ARBA00022840"/>
    </source>
</evidence>
<dbReference type="FunFam" id="3.40.50.620:FF:000130">
    <property type="entry name" value="Cysteine--tRNA ligase"/>
    <property type="match status" value="1"/>
</dbReference>
<comment type="cofactor">
    <cofactor evidence="13">
        <name>Zn(2+)</name>
        <dbReference type="ChEBI" id="CHEBI:29105"/>
    </cofactor>
    <text evidence="13">Binds 1 zinc ion per subunit.</text>
</comment>
<dbReference type="EC" id="6.1.1.16" evidence="13"/>
<keyword evidence="11 13" id="KW-0030">Aminoacyl-tRNA synthetase</keyword>
<dbReference type="Pfam" id="PF23493">
    <property type="entry name" value="CysS_C"/>
    <property type="match status" value="1"/>
</dbReference>
<dbReference type="InterPro" id="IPR009080">
    <property type="entry name" value="tRNAsynth_Ia_anticodon-bd"/>
</dbReference>
<dbReference type="GO" id="GO:0006423">
    <property type="term" value="P:cysteinyl-tRNA aminoacylation"/>
    <property type="evidence" value="ECO:0007669"/>
    <property type="project" value="UniProtKB-UniRule"/>
</dbReference>
<dbReference type="AlphaFoldDB" id="A0A9D1E4R5"/>
<gene>
    <name evidence="13" type="primary">cysS</name>
    <name evidence="16" type="ORF">IAC95_04515</name>
</gene>
<evidence type="ECO:0000313" key="17">
    <source>
        <dbReference type="Proteomes" id="UP000824200"/>
    </source>
</evidence>
<comment type="subunit">
    <text evidence="3 13">Monomer.</text>
</comment>
<evidence type="ECO:0000256" key="5">
    <source>
        <dbReference type="ARBA" id="ARBA00022598"/>
    </source>
</evidence>
<sequence length="462" mass="52803">MQLRFYNTLTRKKEDFVPVKPHQAGIYSCGPTVYKYAHIGNLRAYVFMDELRRVLEYNGYKVKSVMNITDVGHLVSDADDGEDKMSKSAHETGKTPLEIASFYTDQFMKDIDALNIKRPTVCPKATDNIPEMIAVVQSLLDKGYAYETEDGIYFSVEKFPDYGKLSGINLADQRHGARVEVNSFKRHPVDFALWKKAAPNHLQQWDSPWGKGFPGWHIECTAMSKKYLGEVFDIHTGGVDHIPIHHENEIAQAECWLGHPAVHYWMHSEFMLIDGGKMSKSLGNTYTISDLVAKGYSPVVFRYFCLNVQYRQKINFTWEAMDAAKAAYNKLCAQLVSHKNSPARTEKSILDDFHNKFEEAINDDLNIPLAIGVLWTMLKLPKSCDVYKLALDFDRVFALDFDKVKEEKKEIVIPDNVRQLAETRLQARKAKNWAESDRLREELSALGYSVKDTADGYELSEK</sequence>
<dbReference type="PANTHER" id="PTHR10890:SF3">
    <property type="entry name" value="CYSTEINE--TRNA LIGASE, CYTOPLASMIC"/>
    <property type="match status" value="1"/>
</dbReference>
<comment type="subcellular location">
    <subcellularLocation>
        <location evidence="1 13">Cytoplasm</location>
    </subcellularLocation>
</comment>
<protein>
    <recommendedName>
        <fullName evidence="13">Cysteine--tRNA ligase</fullName>
        <ecNumber evidence="13">6.1.1.16</ecNumber>
    </recommendedName>
    <alternativeName>
        <fullName evidence="13">Cysteinyl-tRNA synthetase</fullName>
        <shortName evidence="13">CysRS</shortName>
    </alternativeName>
</protein>
<feature type="binding site" evidence="13">
    <location>
        <position position="245"/>
    </location>
    <ligand>
        <name>Zn(2+)</name>
        <dbReference type="ChEBI" id="CHEBI:29105"/>
    </ligand>
</feature>
<evidence type="ECO:0000256" key="2">
    <source>
        <dbReference type="ARBA" id="ARBA00005594"/>
    </source>
</evidence>
<dbReference type="Proteomes" id="UP000824200">
    <property type="component" value="Unassembled WGS sequence"/>
</dbReference>
<dbReference type="HAMAP" id="MF_00041">
    <property type="entry name" value="Cys_tRNA_synth"/>
    <property type="match status" value="1"/>
</dbReference>
<dbReference type="NCBIfam" id="TIGR00435">
    <property type="entry name" value="cysS"/>
    <property type="match status" value="1"/>
</dbReference>
<evidence type="ECO:0000256" key="4">
    <source>
        <dbReference type="ARBA" id="ARBA00022490"/>
    </source>
</evidence>
<comment type="catalytic activity">
    <reaction evidence="12 13">
        <text>tRNA(Cys) + L-cysteine + ATP = L-cysteinyl-tRNA(Cys) + AMP + diphosphate</text>
        <dbReference type="Rhea" id="RHEA:17773"/>
        <dbReference type="Rhea" id="RHEA-COMP:9661"/>
        <dbReference type="Rhea" id="RHEA-COMP:9679"/>
        <dbReference type="ChEBI" id="CHEBI:30616"/>
        <dbReference type="ChEBI" id="CHEBI:33019"/>
        <dbReference type="ChEBI" id="CHEBI:35235"/>
        <dbReference type="ChEBI" id="CHEBI:78442"/>
        <dbReference type="ChEBI" id="CHEBI:78517"/>
        <dbReference type="ChEBI" id="CHEBI:456215"/>
        <dbReference type="EC" id="6.1.1.16"/>
    </reaction>
</comment>
<keyword evidence="5 13" id="KW-0436">Ligase</keyword>
<dbReference type="SUPFAM" id="SSF47323">
    <property type="entry name" value="Anticodon-binding domain of a subclass of class I aminoacyl-tRNA synthetases"/>
    <property type="match status" value="1"/>
</dbReference>
<evidence type="ECO:0000256" key="11">
    <source>
        <dbReference type="ARBA" id="ARBA00023146"/>
    </source>
</evidence>
<dbReference type="EMBL" id="DVHL01000036">
    <property type="protein sequence ID" value="HIR66122.1"/>
    <property type="molecule type" value="Genomic_DNA"/>
</dbReference>
<keyword evidence="4 13" id="KW-0963">Cytoplasm</keyword>
<comment type="similarity">
    <text evidence="2 13">Belongs to the class-I aminoacyl-tRNA synthetase family.</text>
</comment>
<feature type="short sequence motif" description="'KMSKS' region" evidence="13">
    <location>
        <begin position="277"/>
        <end position="281"/>
    </location>
</feature>
<evidence type="ECO:0000259" key="15">
    <source>
        <dbReference type="Pfam" id="PF23493"/>
    </source>
</evidence>
<keyword evidence="10 13" id="KW-0648">Protein biosynthesis</keyword>
<evidence type="ECO:0000256" key="7">
    <source>
        <dbReference type="ARBA" id="ARBA00022741"/>
    </source>
</evidence>
<evidence type="ECO:0000256" key="13">
    <source>
        <dbReference type="HAMAP-Rule" id="MF_00041"/>
    </source>
</evidence>
<evidence type="ECO:0000256" key="6">
    <source>
        <dbReference type="ARBA" id="ARBA00022723"/>
    </source>
</evidence>
<dbReference type="GO" id="GO:0005829">
    <property type="term" value="C:cytosol"/>
    <property type="evidence" value="ECO:0007669"/>
    <property type="project" value="TreeGrafter"/>
</dbReference>
<organism evidence="16 17">
    <name type="scientific">Candidatus Fimimonas gallinarum</name>
    <dbReference type="NCBI Taxonomy" id="2840821"/>
    <lineage>
        <taxon>Bacteria</taxon>
        <taxon>Pseudomonadati</taxon>
        <taxon>Myxococcota</taxon>
        <taxon>Myxococcia</taxon>
        <taxon>Myxococcales</taxon>
        <taxon>Cystobacterineae</taxon>
        <taxon>Myxococcaceae</taxon>
        <taxon>Myxococcaceae incertae sedis</taxon>
        <taxon>Candidatus Fimimonas</taxon>
    </lineage>
</organism>